<keyword evidence="2" id="KW-1185">Reference proteome</keyword>
<evidence type="ECO:0000313" key="1">
    <source>
        <dbReference type="EMBL" id="GMA36525.1"/>
    </source>
</evidence>
<dbReference type="SUPFAM" id="SSF69754">
    <property type="entry name" value="Ribosome binding protein Y (YfiA homologue)"/>
    <property type="match status" value="1"/>
</dbReference>
<dbReference type="EMBL" id="BSUN01000001">
    <property type="protein sequence ID" value="GMA36525.1"/>
    <property type="molecule type" value="Genomic_DNA"/>
</dbReference>
<evidence type="ECO:0000313" key="2">
    <source>
        <dbReference type="Proteomes" id="UP001157125"/>
    </source>
</evidence>
<proteinExistence type="predicted"/>
<dbReference type="InterPro" id="IPR036567">
    <property type="entry name" value="RHF-like"/>
</dbReference>
<dbReference type="Gene3D" id="3.30.160.100">
    <property type="entry name" value="Ribosome hibernation promotion factor-like"/>
    <property type="match status" value="1"/>
</dbReference>
<reference evidence="2" key="1">
    <citation type="journal article" date="2019" name="Int. J. Syst. Evol. Microbiol.">
        <title>The Global Catalogue of Microorganisms (GCM) 10K type strain sequencing project: providing services to taxonomists for standard genome sequencing and annotation.</title>
        <authorList>
            <consortium name="The Broad Institute Genomics Platform"/>
            <consortium name="The Broad Institute Genome Sequencing Center for Infectious Disease"/>
            <person name="Wu L."/>
            <person name="Ma J."/>
        </authorList>
    </citation>
    <scope>NUCLEOTIDE SEQUENCE [LARGE SCALE GENOMIC DNA]</scope>
    <source>
        <strain evidence="2">NBRC 112299</strain>
    </source>
</reference>
<name>A0ABQ6IGT5_9MICO</name>
<evidence type="ECO:0008006" key="3">
    <source>
        <dbReference type="Google" id="ProtNLM"/>
    </source>
</evidence>
<organism evidence="1 2">
    <name type="scientific">Demequina litorisediminis</name>
    <dbReference type="NCBI Taxonomy" id="1849022"/>
    <lineage>
        <taxon>Bacteria</taxon>
        <taxon>Bacillati</taxon>
        <taxon>Actinomycetota</taxon>
        <taxon>Actinomycetes</taxon>
        <taxon>Micrococcales</taxon>
        <taxon>Demequinaceae</taxon>
        <taxon>Demequina</taxon>
    </lineage>
</organism>
<dbReference type="RefSeq" id="WP_284328622.1">
    <property type="nucleotide sequence ID" value="NZ_BSUN01000001.1"/>
</dbReference>
<gene>
    <name evidence="1" type="ORF">GCM10025876_27290</name>
</gene>
<sequence>MDIAIVGRHTKVSEDVREKIFEKMDKISGLATRATRAEVTVVHERNPKALRRSRAR</sequence>
<accession>A0ABQ6IGT5</accession>
<protein>
    <recommendedName>
        <fullName evidence="3">Ribosome-associated translation inhibitor RaiA</fullName>
    </recommendedName>
</protein>
<dbReference type="Proteomes" id="UP001157125">
    <property type="component" value="Unassembled WGS sequence"/>
</dbReference>
<comment type="caution">
    <text evidence="1">The sequence shown here is derived from an EMBL/GenBank/DDBJ whole genome shotgun (WGS) entry which is preliminary data.</text>
</comment>